<dbReference type="GO" id="GO:0003677">
    <property type="term" value="F:DNA binding"/>
    <property type="evidence" value="ECO:0007669"/>
    <property type="project" value="UniProtKB-KW"/>
</dbReference>
<evidence type="ECO:0000256" key="1">
    <source>
        <dbReference type="ARBA" id="ARBA00023125"/>
    </source>
</evidence>
<dbReference type="InterPro" id="IPR013430">
    <property type="entry name" value="Toxin_antidote_HigA"/>
</dbReference>
<dbReference type="CDD" id="cd00093">
    <property type="entry name" value="HTH_XRE"/>
    <property type="match status" value="1"/>
</dbReference>
<dbReference type="EMBL" id="QJSQ01000001">
    <property type="protein sequence ID" value="PYE27968.1"/>
    <property type="molecule type" value="Genomic_DNA"/>
</dbReference>
<organism evidence="3 4">
    <name type="scientific">Paraburkholderia silvatlantica</name>
    <dbReference type="NCBI Taxonomy" id="321895"/>
    <lineage>
        <taxon>Bacteria</taxon>
        <taxon>Pseudomonadati</taxon>
        <taxon>Pseudomonadota</taxon>
        <taxon>Betaproteobacteria</taxon>
        <taxon>Burkholderiales</taxon>
        <taxon>Burkholderiaceae</taxon>
        <taxon>Paraburkholderia</taxon>
    </lineage>
</organism>
<dbReference type="RefSeq" id="WP_244922852.1">
    <property type="nucleotide sequence ID" value="NZ_QJSQ01000001.1"/>
</dbReference>
<reference evidence="3 4" key="1">
    <citation type="submission" date="2018-06" db="EMBL/GenBank/DDBJ databases">
        <title>Genomic Encyclopedia of Type Strains, Phase IV (KMG-V): Genome sequencing to study the core and pangenomes of soil and plant-associated prokaryotes.</title>
        <authorList>
            <person name="Whitman W."/>
        </authorList>
    </citation>
    <scope>NUCLEOTIDE SEQUENCE [LARGE SCALE GENOMIC DNA]</scope>
    <source>
        <strain evidence="3 4">SRCL-318</strain>
    </source>
</reference>
<evidence type="ECO:0000313" key="4">
    <source>
        <dbReference type="Proteomes" id="UP000247772"/>
    </source>
</evidence>
<feature type="domain" description="HTH cro/C1-type" evidence="2">
    <location>
        <begin position="126"/>
        <end position="173"/>
    </location>
</feature>
<name>A0A2V4U2N4_9BURK</name>
<protein>
    <submittedName>
        <fullName evidence="3">Addiction module HigA family antidote</fullName>
    </submittedName>
</protein>
<dbReference type="InterPro" id="IPR001387">
    <property type="entry name" value="Cro/C1-type_HTH"/>
</dbReference>
<dbReference type="PROSITE" id="PS50943">
    <property type="entry name" value="HTH_CROC1"/>
    <property type="match status" value="1"/>
</dbReference>
<dbReference type="NCBIfam" id="TIGR02607">
    <property type="entry name" value="antidote_HigA"/>
    <property type="match status" value="1"/>
</dbReference>
<dbReference type="AlphaFoldDB" id="A0A2V4U2N4"/>
<dbReference type="Gene3D" id="1.10.260.40">
    <property type="entry name" value="lambda repressor-like DNA-binding domains"/>
    <property type="match status" value="1"/>
</dbReference>
<dbReference type="Pfam" id="PF01381">
    <property type="entry name" value="HTH_3"/>
    <property type="match status" value="1"/>
</dbReference>
<dbReference type="PANTHER" id="PTHR36924:SF1">
    <property type="entry name" value="ANTITOXIN HIGA-1"/>
    <property type="match status" value="1"/>
</dbReference>
<dbReference type="PANTHER" id="PTHR36924">
    <property type="entry name" value="ANTITOXIN HIGA-1"/>
    <property type="match status" value="1"/>
</dbReference>
<accession>A0A2V4U2N4</accession>
<keyword evidence="1" id="KW-0238">DNA-binding</keyword>
<gene>
    <name evidence="3" type="ORF">C7410_101300</name>
</gene>
<proteinExistence type="predicted"/>
<dbReference type="Proteomes" id="UP000247772">
    <property type="component" value="Unassembled WGS sequence"/>
</dbReference>
<evidence type="ECO:0000259" key="2">
    <source>
        <dbReference type="PROSITE" id="PS50943"/>
    </source>
</evidence>
<comment type="caution">
    <text evidence="3">The sequence shown here is derived from an EMBL/GenBank/DDBJ whole genome shotgun (WGS) entry which is preliminary data.</text>
</comment>
<sequence length="201" mass="22096">MNKNDAIFSGFGACPAREIAEQLHFAEWDLSEDDAWRRVIPLLVGAVTTLAREVDRLTPRMVEQDVSSTPDTYGDTREAAGRRELARLNSLVLAGAAPRRSLLTLDTSGTRSPVHPGAVLRNSLPKGMTVTQAAEALQINRVTLSNLLNANASITANIALRLSAWLGTTPDMWMAIQTQWDLWQAEQQPRPDIKPFDGHVT</sequence>
<evidence type="ECO:0000313" key="3">
    <source>
        <dbReference type="EMBL" id="PYE27968.1"/>
    </source>
</evidence>
<dbReference type="InterPro" id="IPR010982">
    <property type="entry name" value="Lambda_DNA-bd_dom_sf"/>
</dbReference>
<dbReference type="SUPFAM" id="SSF47413">
    <property type="entry name" value="lambda repressor-like DNA-binding domains"/>
    <property type="match status" value="1"/>
</dbReference>